<gene>
    <name evidence="2" type="ORF">Blue_073</name>
</gene>
<keyword evidence="3" id="KW-1185">Reference proteome</keyword>
<protein>
    <submittedName>
        <fullName evidence="2">Uncharacterized protein</fullName>
    </submittedName>
</protein>
<dbReference type="Proteomes" id="UP000201785">
    <property type="component" value="Segment"/>
</dbReference>
<sequence>MEYVLAVLILMVIGGIALWFMGGYDSEVWSVLLIVIGGVCLFVAGMVTFGNRHDSAQFIAQYEVLEATIQYNRGIGMSELERLELNKKIAEYNEVLAKYKYANEGHFFDITVVDEVSKLEYLK</sequence>
<keyword evidence="1" id="KW-0472">Membrane</keyword>
<feature type="transmembrane region" description="Helical" evidence="1">
    <location>
        <begin position="5"/>
        <end position="22"/>
    </location>
</feature>
<evidence type="ECO:0000313" key="2">
    <source>
        <dbReference type="EMBL" id="AMO25896.1"/>
    </source>
</evidence>
<dbReference type="EMBL" id="KU577463">
    <property type="protein sequence ID" value="AMO25896.1"/>
    <property type="molecule type" value="Genomic_DNA"/>
</dbReference>
<organism evidence="2 3">
    <name type="scientific">Bacillus phage Deep Blue</name>
    <dbReference type="NCBI Taxonomy" id="1792245"/>
    <lineage>
        <taxon>Viruses</taxon>
        <taxon>Duplodnaviria</taxon>
        <taxon>Heunggongvirae</taxon>
        <taxon>Uroviricota</taxon>
        <taxon>Caudoviricetes</taxon>
        <taxon>Herelleviridae</taxon>
        <taxon>Bastillevirinae</taxon>
        <taxon>Caeruleovirus</taxon>
        <taxon>Caeruleovirus deepblue</taxon>
    </lineage>
</organism>
<dbReference type="OrthoDB" id="16208at10239"/>
<name>A0A140HLN4_9CAUD</name>
<keyword evidence="1" id="KW-1133">Transmembrane helix</keyword>
<accession>A0A140HLN4</accession>
<dbReference type="RefSeq" id="YP_009285385.1">
    <property type="nucleotide sequence ID" value="NC_031056.1"/>
</dbReference>
<evidence type="ECO:0000256" key="1">
    <source>
        <dbReference type="SAM" id="Phobius"/>
    </source>
</evidence>
<evidence type="ECO:0000313" key="3">
    <source>
        <dbReference type="Proteomes" id="UP000201785"/>
    </source>
</evidence>
<feature type="transmembrane region" description="Helical" evidence="1">
    <location>
        <begin position="28"/>
        <end position="49"/>
    </location>
</feature>
<dbReference type="GeneID" id="29081852"/>
<reference evidence="2 3" key="1">
    <citation type="journal article" date="2016" name="Genome Announc.">
        <title>Complete Genome Sequence of Bacteriophage Deep-Blue Infecting Emetic Bacillus cereus.</title>
        <authorList>
            <person name="Hock L."/>
            <person name="Gillis A."/>
            <person name="Mahillon J."/>
        </authorList>
    </citation>
    <scope>NUCLEOTIDE SEQUENCE [LARGE SCALE GENOMIC DNA]</scope>
</reference>
<keyword evidence="1" id="KW-0812">Transmembrane</keyword>
<proteinExistence type="predicted"/>
<dbReference type="KEGG" id="vg:29081852"/>